<evidence type="ECO:0000259" key="2">
    <source>
        <dbReference type="Pfam" id="PF00512"/>
    </source>
</evidence>
<evidence type="ECO:0000256" key="1">
    <source>
        <dbReference type="SAM" id="Phobius"/>
    </source>
</evidence>
<proteinExistence type="predicted"/>
<dbReference type="GO" id="GO:0000155">
    <property type="term" value="F:phosphorelay sensor kinase activity"/>
    <property type="evidence" value="ECO:0007669"/>
    <property type="project" value="InterPro"/>
</dbReference>
<dbReference type="InterPro" id="IPR003661">
    <property type="entry name" value="HisK_dim/P_dom"/>
</dbReference>
<feature type="domain" description="Signal transduction histidine kinase dimerisation/phosphoacceptor" evidence="2">
    <location>
        <begin position="49"/>
        <end position="76"/>
    </location>
</feature>
<keyword evidence="1" id="KW-1133">Transmembrane helix</keyword>
<dbReference type="Gene3D" id="1.10.287.130">
    <property type="match status" value="1"/>
</dbReference>
<evidence type="ECO:0000313" key="3">
    <source>
        <dbReference type="EMBL" id="KAA6315680.1"/>
    </source>
</evidence>
<dbReference type="InterPro" id="IPR036097">
    <property type="entry name" value="HisK_dim/P_sf"/>
</dbReference>
<gene>
    <name evidence="3" type="ORF">EZS27_033902</name>
</gene>
<keyword evidence="1" id="KW-0812">Transmembrane</keyword>
<dbReference type="Pfam" id="PF00512">
    <property type="entry name" value="HisKA"/>
    <property type="match status" value="1"/>
</dbReference>
<dbReference type="SUPFAM" id="SSF47384">
    <property type="entry name" value="Homodimeric domain of signal transducing histidine kinase"/>
    <property type="match status" value="1"/>
</dbReference>
<organism evidence="3">
    <name type="scientific">termite gut metagenome</name>
    <dbReference type="NCBI Taxonomy" id="433724"/>
    <lineage>
        <taxon>unclassified sequences</taxon>
        <taxon>metagenomes</taxon>
        <taxon>organismal metagenomes</taxon>
    </lineage>
</organism>
<dbReference type="AlphaFoldDB" id="A0A5J4Q3S4"/>
<reference evidence="3" key="1">
    <citation type="submission" date="2019-03" db="EMBL/GenBank/DDBJ databases">
        <title>Single cell metagenomics reveals metabolic interactions within the superorganism composed of flagellate Streblomastix strix and complex community of Bacteroidetes bacteria on its surface.</title>
        <authorList>
            <person name="Treitli S.C."/>
            <person name="Kolisko M."/>
            <person name="Husnik F."/>
            <person name="Keeling P."/>
            <person name="Hampl V."/>
        </authorList>
    </citation>
    <scope>NUCLEOTIDE SEQUENCE</scope>
    <source>
        <strain evidence="3">STM</strain>
    </source>
</reference>
<accession>A0A5J4Q3S4</accession>
<feature type="non-terminal residue" evidence="3">
    <location>
        <position position="1"/>
    </location>
</feature>
<dbReference type="EMBL" id="SNRY01005158">
    <property type="protein sequence ID" value="KAA6315680.1"/>
    <property type="molecule type" value="Genomic_DNA"/>
</dbReference>
<name>A0A5J4Q3S4_9ZZZZ</name>
<feature type="transmembrane region" description="Helical" evidence="1">
    <location>
        <begin position="6"/>
        <end position="24"/>
    </location>
</feature>
<comment type="caution">
    <text evidence="3">The sequence shown here is derived from an EMBL/GenBank/DDBJ whole genome shotgun (WGS) entry which is preliminary data.</text>
</comment>
<dbReference type="CDD" id="cd00082">
    <property type="entry name" value="HisKA"/>
    <property type="match status" value="1"/>
</dbReference>
<protein>
    <recommendedName>
        <fullName evidence="2">Signal transduction histidine kinase dimerisation/phosphoacceptor domain-containing protein</fullName>
    </recommendedName>
</protein>
<sequence length="81" mass="9894">VYAYILYSILLILVIYSFFIQINSRNRKKMIEKQIIEKRKQNEELDQMKLRFFTNISHKFRTPLTLIMTPLDTLIRQQKNT</sequence>
<keyword evidence="1" id="KW-0472">Membrane</keyword>